<keyword evidence="2" id="KW-0378">Hydrolase</keyword>
<gene>
    <name evidence="7" type="ORF">CONCODRAFT_7977</name>
</gene>
<accession>A0A137P3H0</accession>
<keyword evidence="1" id="KW-0547">Nucleotide-binding</keyword>
<dbReference type="PANTHER" id="PTHR12131">
    <property type="entry name" value="ATP-DEPENDENT RNA AND DNA HELICASE"/>
    <property type="match status" value="1"/>
</dbReference>
<dbReference type="GO" id="GO:0005524">
    <property type="term" value="F:ATP binding"/>
    <property type="evidence" value="ECO:0007669"/>
    <property type="project" value="UniProtKB-KW"/>
</dbReference>
<dbReference type="PANTHER" id="PTHR12131:SF1">
    <property type="entry name" value="ATP-DEPENDENT RNA HELICASE SUPV3L1, MITOCHONDRIAL-RELATED"/>
    <property type="match status" value="1"/>
</dbReference>
<dbReference type="GO" id="GO:0004386">
    <property type="term" value="F:helicase activity"/>
    <property type="evidence" value="ECO:0007669"/>
    <property type="project" value="UniProtKB-KW"/>
</dbReference>
<dbReference type="Gene3D" id="3.40.50.300">
    <property type="entry name" value="P-loop containing nucleotide triphosphate hydrolases"/>
    <property type="match status" value="1"/>
</dbReference>
<evidence type="ECO:0000256" key="4">
    <source>
        <dbReference type="ARBA" id="ARBA00022840"/>
    </source>
</evidence>
<proteinExistence type="predicted"/>
<evidence type="ECO:0000313" key="7">
    <source>
        <dbReference type="EMBL" id="KXN69565.1"/>
    </source>
</evidence>
<keyword evidence="8" id="KW-1185">Reference proteome</keyword>
<dbReference type="Proteomes" id="UP000070444">
    <property type="component" value="Unassembled WGS sequence"/>
</dbReference>
<dbReference type="InterPro" id="IPR012961">
    <property type="entry name" value="Ski2/MTR4_C"/>
</dbReference>
<dbReference type="InterPro" id="IPR050699">
    <property type="entry name" value="RNA-DNA_Helicase"/>
</dbReference>
<feature type="compositionally biased region" description="Polar residues" evidence="5">
    <location>
        <begin position="1"/>
        <end position="12"/>
    </location>
</feature>
<dbReference type="AlphaFoldDB" id="A0A137P3H0"/>
<evidence type="ECO:0000256" key="5">
    <source>
        <dbReference type="SAM" id="MobiDB-lite"/>
    </source>
</evidence>
<dbReference type="OrthoDB" id="64767at2759"/>
<feature type="domain" description="ATP-dependent RNA helicase Ski2/MTR4 C-terminal" evidence="6">
    <location>
        <begin position="242"/>
        <end position="270"/>
    </location>
</feature>
<sequence>MNLGPLQQNKTRNVGKSKTRKKIKEPTTFWIAYYITPANNWVKMSPIGSSNQVPFLPGGIDNLLPNNPELFSLPSAPTPKTRTGLKEHISKASNLPPHITIILLSATVPNTKEFADQLPNSDLTTSTEKSEFPLFLRKTLIRLKGEDRLCLGYTPNPKTEHHGGLLPIVKEIVEILFSRGLDATGMKACNNYRTSSTYLFNCIKCPDHLPHFRLISEEETLRDQLNHLYHVLTDQNLDEFLTVLLKGRVACEIKTADELLLTELILKRLASEPNLTENLLQGQNDILALAQTVGNIQVSKLFGKLTALSFVSRIFLNVQKPGDGECHDSCDGIVSACRCGGESKYLHCTLGEGYRIWFSTSQQNPNGRSIICK</sequence>
<protein>
    <recommendedName>
        <fullName evidence="6">ATP-dependent RNA helicase Ski2/MTR4 C-terminal domain-containing protein</fullName>
    </recommendedName>
</protein>
<dbReference type="InterPro" id="IPR027417">
    <property type="entry name" value="P-loop_NTPase"/>
</dbReference>
<dbReference type="Pfam" id="PF08148">
    <property type="entry name" value="DSHCT"/>
    <property type="match status" value="1"/>
</dbReference>
<name>A0A137P3H0_CONC2</name>
<dbReference type="EMBL" id="KQ964530">
    <property type="protein sequence ID" value="KXN69565.1"/>
    <property type="molecule type" value="Genomic_DNA"/>
</dbReference>
<keyword evidence="4" id="KW-0067">ATP-binding</keyword>
<dbReference type="Gene3D" id="1.10.3380.30">
    <property type="match status" value="1"/>
</dbReference>
<evidence type="ECO:0000259" key="6">
    <source>
        <dbReference type="Pfam" id="PF08148"/>
    </source>
</evidence>
<dbReference type="GO" id="GO:0070478">
    <property type="term" value="P:nuclear-transcribed mRNA catabolic process, 3'-5' exonucleolytic nonsense-mediated decay"/>
    <property type="evidence" value="ECO:0007669"/>
    <property type="project" value="TreeGrafter"/>
</dbReference>
<evidence type="ECO:0000313" key="8">
    <source>
        <dbReference type="Proteomes" id="UP000070444"/>
    </source>
</evidence>
<dbReference type="GO" id="GO:0055087">
    <property type="term" value="C:Ski complex"/>
    <property type="evidence" value="ECO:0007669"/>
    <property type="project" value="TreeGrafter"/>
</dbReference>
<evidence type="ECO:0000256" key="2">
    <source>
        <dbReference type="ARBA" id="ARBA00022801"/>
    </source>
</evidence>
<dbReference type="GO" id="GO:0016787">
    <property type="term" value="F:hydrolase activity"/>
    <property type="evidence" value="ECO:0007669"/>
    <property type="project" value="UniProtKB-KW"/>
</dbReference>
<evidence type="ECO:0000256" key="3">
    <source>
        <dbReference type="ARBA" id="ARBA00022806"/>
    </source>
</evidence>
<feature type="region of interest" description="Disordered" evidence="5">
    <location>
        <begin position="1"/>
        <end position="20"/>
    </location>
</feature>
<keyword evidence="3" id="KW-0347">Helicase</keyword>
<evidence type="ECO:0000256" key="1">
    <source>
        <dbReference type="ARBA" id="ARBA00022741"/>
    </source>
</evidence>
<reference evidence="7 8" key="1">
    <citation type="journal article" date="2015" name="Genome Biol. Evol.">
        <title>Phylogenomic analyses indicate that early fungi evolved digesting cell walls of algal ancestors of land plants.</title>
        <authorList>
            <person name="Chang Y."/>
            <person name="Wang S."/>
            <person name="Sekimoto S."/>
            <person name="Aerts A.L."/>
            <person name="Choi C."/>
            <person name="Clum A."/>
            <person name="LaButti K.M."/>
            <person name="Lindquist E.A."/>
            <person name="Yee Ngan C."/>
            <person name="Ohm R.A."/>
            <person name="Salamov A.A."/>
            <person name="Grigoriev I.V."/>
            <person name="Spatafora J.W."/>
            <person name="Berbee M.L."/>
        </authorList>
    </citation>
    <scope>NUCLEOTIDE SEQUENCE [LARGE SCALE GENOMIC DNA]</scope>
    <source>
        <strain evidence="7 8">NRRL 28638</strain>
    </source>
</reference>
<dbReference type="STRING" id="796925.A0A137P3H0"/>
<organism evidence="7 8">
    <name type="scientific">Conidiobolus coronatus (strain ATCC 28846 / CBS 209.66 / NRRL 28638)</name>
    <name type="common">Delacroixia coronata</name>
    <dbReference type="NCBI Taxonomy" id="796925"/>
    <lineage>
        <taxon>Eukaryota</taxon>
        <taxon>Fungi</taxon>
        <taxon>Fungi incertae sedis</taxon>
        <taxon>Zoopagomycota</taxon>
        <taxon>Entomophthoromycotina</taxon>
        <taxon>Entomophthoromycetes</taxon>
        <taxon>Entomophthorales</taxon>
        <taxon>Ancylistaceae</taxon>
        <taxon>Conidiobolus</taxon>
    </lineage>
</organism>